<dbReference type="InterPro" id="IPR014971">
    <property type="entry name" value="KGK"/>
</dbReference>
<protein>
    <recommendedName>
        <fullName evidence="3">KGK family protein</fullName>
    </recommendedName>
</protein>
<evidence type="ECO:0000313" key="2">
    <source>
        <dbReference type="Proteomes" id="UP000715781"/>
    </source>
</evidence>
<proteinExistence type="predicted"/>
<accession>A0A951UH76</accession>
<evidence type="ECO:0008006" key="3">
    <source>
        <dbReference type="Google" id="ProtNLM"/>
    </source>
</evidence>
<sequence length="137" mass="15743">MNNNFTPLNCDDDIILIATDSFTVSRLKELVIKGIRQKQPLSGNNTTLRTDLLISHFQNFKIYERDIYLNEIKFQILEKCQLLKIGTKGWQAGEIIITLSISPNGKKKDDVYLEFCPDEPIEPESPLDDIRKMIQAT</sequence>
<name>A0A951UH76_9NOST</name>
<comment type="caution">
    <text evidence="1">The sequence shown here is derived from an EMBL/GenBank/DDBJ whole genome shotgun (WGS) entry which is preliminary data.</text>
</comment>
<organism evidence="1 2">
    <name type="scientific">Mojavia pulchra JT2-VF2</name>
    <dbReference type="NCBI Taxonomy" id="287848"/>
    <lineage>
        <taxon>Bacteria</taxon>
        <taxon>Bacillati</taxon>
        <taxon>Cyanobacteriota</taxon>
        <taxon>Cyanophyceae</taxon>
        <taxon>Nostocales</taxon>
        <taxon>Nostocaceae</taxon>
    </lineage>
</organism>
<dbReference type="Pfam" id="PF08872">
    <property type="entry name" value="KGK"/>
    <property type="match status" value="1"/>
</dbReference>
<reference evidence="1" key="1">
    <citation type="submission" date="2021-05" db="EMBL/GenBank/DDBJ databases">
        <authorList>
            <person name="Pietrasiak N."/>
            <person name="Ward R."/>
            <person name="Stajich J.E."/>
            <person name="Kurbessoian T."/>
        </authorList>
    </citation>
    <scope>NUCLEOTIDE SEQUENCE</scope>
    <source>
        <strain evidence="1">JT2-VF2</strain>
    </source>
</reference>
<dbReference type="EMBL" id="JAHHHN010000011">
    <property type="protein sequence ID" value="MBW4563163.1"/>
    <property type="molecule type" value="Genomic_DNA"/>
</dbReference>
<dbReference type="Proteomes" id="UP000715781">
    <property type="component" value="Unassembled WGS sequence"/>
</dbReference>
<evidence type="ECO:0000313" key="1">
    <source>
        <dbReference type="EMBL" id="MBW4563163.1"/>
    </source>
</evidence>
<reference evidence="1" key="2">
    <citation type="journal article" date="2022" name="Microbiol. Resour. Announc.">
        <title>Metagenome Sequencing to Explore Phylogenomics of Terrestrial Cyanobacteria.</title>
        <authorList>
            <person name="Ward R.D."/>
            <person name="Stajich J.E."/>
            <person name="Johansen J.R."/>
            <person name="Huntemann M."/>
            <person name="Clum A."/>
            <person name="Foster B."/>
            <person name="Foster B."/>
            <person name="Roux S."/>
            <person name="Palaniappan K."/>
            <person name="Varghese N."/>
            <person name="Mukherjee S."/>
            <person name="Reddy T.B.K."/>
            <person name="Daum C."/>
            <person name="Copeland A."/>
            <person name="Chen I.A."/>
            <person name="Ivanova N.N."/>
            <person name="Kyrpides N.C."/>
            <person name="Shapiro N."/>
            <person name="Eloe-Fadrosh E.A."/>
            <person name="Pietrasiak N."/>
        </authorList>
    </citation>
    <scope>NUCLEOTIDE SEQUENCE</scope>
    <source>
        <strain evidence="1">JT2-VF2</strain>
    </source>
</reference>
<dbReference type="AlphaFoldDB" id="A0A951UH76"/>
<gene>
    <name evidence="1" type="ORF">KME32_18840</name>
</gene>